<dbReference type="InterPro" id="IPR019481">
    <property type="entry name" value="TFIIIC_triple_barrel"/>
</dbReference>
<dbReference type="Gene3D" id="2.60.40.4370">
    <property type="match status" value="1"/>
</dbReference>
<reference evidence="2" key="2">
    <citation type="submission" date="2025-09" db="UniProtKB">
        <authorList>
            <consortium name="Ensembl"/>
        </authorList>
    </citation>
    <scope>IDENTIFICATION</scope>
</reference>
<evidence type="ECO:0000313" key="2">
    <source>
        <dbReference type="Ensembl" id="ENSMALP00000009899.1"/>
    </source>
</evidence>
<dbReference type="Pfam" id="PF10419">
    <property type="entry name" value="TFIIIC_sub6"/>
    <property type="match status" value="1"/>
</dbReference>
<accession>A0A3Q3IWT8</accession>
<evidence type="ECO:0000259" key="1">
    <source>
        <dbReference type="Pfam" id="PF10419"/>
    </source>
</evidence>
<reference evidence="2" key="1">
    <citation type="submission" date="2025-08" db="UniProtKB">
        <authorList>
            <consortium name="Ensembl"/>
        </authorList>
    </citation>
    <scope>IDENTIFICATION</scope>
</reference>
<evidence type="ECO:0000313" key="3">
    <source>
        <dbReference type="Proteomes" id="UP000261600"/>
    </source>
</evidence>
<dbReference type="STRING" id="43700.ENSMALP00000009899"/>
<keyword evidence="3" id="KW-1185">Reference proteome</keyword>
<protein>
    <recommendedName>
        <fullName evidence="1">Transcription factor TFIIIC triple barrel domain-containing protein</fullName>
    </recommendedName>
</protein>
<dbReference type="Proteomes" id="UP000261600">
    <property type="component" value="Unplaced"/>
</dbReference>
<dbReference type="Ensembl" id="ENSMALT00000010107.1">
    <property type="protein sequence ID" value="ENSMALP00000009899.1"/>
    <property type="gene ID" value="ENSMALG00000007039.1"/>
</dbReference>
<sequence length="104" mass="11936">MELSGVISNDFMSRCQGTCKILDIDSDKPMMQVGQYVFAGEYEGKNKPERKKGKRNSKYYLFSLTDTWPLLESIYPLLLSLLFKQLFMSLTCNLTPHPKSCILT</sequence>
<proteinExistence type="predicted"/>
<feature type="domain" description="Transcription factor TFIIIC triple barrel" evidence="1">
    <location>
        <begin position="2"/>
        <end position="43"/>
    </location>
</feature>
<organism evidence="2 3">
    <name type="scientific">Monopterus albus</name>
    <name type="common">Swamp eel</name>
    <dbReference type="NCBI Taxonomy" id="43700"/>
    <lineage>
        <taxon>Eukaryota</taxon>
        <taxon>Metazoa</taxon>
        <taxon>Chordata</taxon>
        <taxon>Craniata</taxon>
        <taxon>Vertebrata</taxon>
        <taxon>Euteleostomi</taxon>
        <taxon>Actinopterygii</taxon>
        <taxon>Neopterygii</taxon>
        <taxon>Teleostei</taxon>
        <taxon>Neoteleostei</taxon>
        <taxon>Acanthomorphata</taxon>
        <taxon>Anabantaria</taxon>
        <taxon>Synbranchiformes</taxon>
        <taxon>Synbranchidae</taxon>
        <taxon>Monopterus</taxon>
    </lineage>
</organism>
<name>A0A3Q3IWT8_MONAL</name>
<dbReference type="AlphaFoldDB" id="A0A3Q3IWT8"/>